<reference evidence="1 2" key="1">
    <citation type="journal article" date="2018" name="Nat. Genet.">
        <title>The Rosa genome provides new insights in the design of modern roses.</title>
        <authorList>
            <person name="Bendahmane M."/>
        </authorList>
    </citation>
    <scope>NUCLEOTIDE SEQUENCE [LARGE SCALE GENOMIC DNA]</scope>
    <source>
        <strain evidence="2">cv. Old Blush</strain>
    </source>
</reference>
<dbReference type="AlphaFoldDB" id="A0A2P6SF38"/>
<organism evidence="1 2">
    <name type="scientific">Rosa chinensis</name>
    <name type="common">China rose</name>
    <dbReference type="NCBI Taxonomy" id="74649"/>
    <lineage>
        <taxon>Eukaryota</taxon>
        <taxon>Viridiplantae</taxon>
        <taxon>Streptophyta</taxon>
        <taxon>Embryophyta</taxon>
        <taxon>Tracheophyta</taxon>
        <taxon>Spermatophyta</taxon>
        <taxon>Magnoliopsida</taxon>
        <taxon>eudicotyledons</taxon>
        <taxon>Gunneridae</taxon>
        <taxon>Pentapetalae</taxon>
        <taxon>rosids</taxon>
        <taxon>fabids</taxon>
        <taxon>Rosales</taxon>
        <taxon>Rosaceae</taxon>
        <taxon>Rosoideae</taxon>
        <taxon>Rosoideae incertae sedis</taxon>
        <taxon>Rosa</taxon>
    </lineage>
</organism>
<keyword evidence="2" id="KW-1185">Reference proteome</keyword>
<dbReference type="InterPro" id="IPR004158">
    <property type="entry name" value="DUF247_pln"/>
</dbReference>
<protein>
    <submittedName>
        <fullName evidence="1">Uncharacterized protein</fullName>
    </submittedName>
</protein>
<name>A0A2P6SF38_ROSCH</name>
<dbReference type="Gramene" id="PRQ57289">
    <property type="protein sequence ID" value="PRQ57289"/>
    <property type="gene ID" value="RchiOBHm_Chr1g0346641"/>
</dbReference>
<comment type="caution">
    <text evidence="1">The sequence shown here is derived from an EMBL/GenBank/DDBJ whole genome shotgun (WGS) entry which is preliminary data.</text>
</comment>
<gene>
    <name evidence="1" type="ORF">RchiOBHm_Chr1g0346641</name>
</gene>
<dbReference type="PANTHER" id="PTHR31170">
    <property type="entry name" value="BNAC04G53230D PROTEIN"/>
    <property type="match status" value="1"/>
</dbReference>
<accession>A0A2P6SF38</accession>
<sequence length="239" mass="27996">MENNKRIYCENFCAGSLKSIDELKLYIKSRLQDIVGCYAGTINQPDSELVDLILVDACFIIELFLVNSEETTENYYHLFRSPWLRKALEQDLILFENQLPYSLLQDLYDFSMPASCFNPPNEVKLPKQPHICHEQRYCLSCFHHCLRCFRRTPPRDYSIGVANAEPVHPFLKRTCEFFKEYSKGRFVRNGVSPKHFTDLVRHFLCPEEEMTWVDIRLIPVKTIYDARKLKEAGGKLQAT</sequence>
<dbReference type="EMBL" id="PDCK01000039">
    <property type="protein sequence ID" value="PRQ57289.1"/>
    <property type="molecule type" value="Genomic_DNA"/>
</dbReference>
<evidence type="ECO:0000313" key="2">
    <source>
        <dbReference type="Proteomes" id="UP000238479"/>
    </source>
</evidence>
<evidence type="ECO:0000313" key="1">
    <source>
        <dbReference type="EMBL" id="PRQ57289.1"/>
    </source>
</evidence>
<dbReference type="Proteomes" id="UP000238479">
    <property type="component" value="Chromosome 1"/>
</dbReference>
<dbReference type="Pfam" id="PF03140">
    <property type="entry name" value="DUF247"/>
    <property type="match status" value="1"/>
</dbReference>
<proteinExistence type="predicted"/>
<dbReference type="STRING" id="74649.A0A2P6SF38"/>
<dbReference type="PANTHER" id="PTHR31170:SF9">
    <property type="entry name" value="PROTEIN, PUTATIVE (DUF247)-RELATED"/>
    <property type="match status" value="1"/>
</dbReference>